<evidence type="ECO:0000313" key="4">
    <source>
        <dbReference type="Proteomes" id="UP000286931"/>
    </source>
</evidence>
<evidence type="ECO:0000259" key="2">
    <source>
        <dbReference type="Pfam" id="PF05709"/>
    </source>
</evidence>
<feature type="domain" description="Siphovirus-type tail component RIFT-related" evidence="2">
    <location>
        <begin position="75"/>
        <end position="134"/>
    </location>
</feature>
<dbReference type="InterPro" id="IPR008841">
    <property type="entry name" value="Siphovirus-type_tail_N"/>
</dbReference>
<sequence length="332" mass="36364">MPIPSLPGPIAPDKPNPSPRPPLPMRWAHTYVSIAGSNGAGEEIPLTGFVDREWPAIMMREGATGLDMPPFELHADDSPNLDGSIYRSSRATARQIMLPLHLQGIDRRTLKELKRKLSRALNPRNGACKLTFTEADSQPRHLWCYYVDGMQGAEGVDTAGFKWCRYGIQLIAHDPWFYSPDLTVAEWTFTKGSAFLKKGATPFLPITINKGVLSSEAVPVINPGDVEAWPVWEIKGPVRSLTFTSPTGASFALPGRSDGQPAVADGRTLSVDTRPGKKTLVDDRGENYWPLLGPNPSLWSVPAGKSTVSIVLVPGAGDPRLRLTLRPRYESY</sequence>
<protein>
    <recommendedName>
        <fullName evidence="2">Siphovirus-type tail component RIFT-related domain-containing protein</fullName>
    </recommendedName>
</protein>
<evidence type="ECO:0000256" key="1">
    <source>
        <dbReference type="SAM" id="MobiDB-lite"/>
    </source>
</evidence>
<dbReference type="Proteomes" id="UP000286931">
    <property type="component" value="Unassembled WGS sequence"/>
</dbReference>
<name>A0A401YZD3_9ACTN</name>
<proteinExistence type="predicted"/>
<evidence type="ECO:0000313" key="3">
    <source>
        <dbReference type="EMBL" id="GCD99865.1"/>
    </source>
</evidence>
<reference evidence="3 4" key="1">
    <citation type="submission" date="2018-12" db="EMBL/GenBank/DDBJ databases">
        <title>Draft genome sequence of Embleya hyalina NBRC 13850T.</title>
        <authorList>
            <person name="Komaki H."/>
            <person name="Hosoyama A."/>
            <person name="Kimura A."/>
            <person name="Ichikawa N."/>
            <person name="Tamura T."/>
        </authorList>
    </citation>
    <scope>NUCLEOTIDE SEQUENCE [LARGE SCALE GENOMIC DNA]</scope>
    <source>
        <strain evidence="3 4">NBRC 13850</strain>
    </source>
</reference>
<accession>A0A401YZD3</accession>
<feature type="region of interest" description="Disordered" evidence="1">
    <location>
        <begin position="1"/>
        <end position="24"/>
    </location>
</feature>
<dbReference type="Pfam" id="PF05709">
    <property type="entry name" value="Sipho_tail"/>
    <property type="match status" value="1"/>
</dbReference>
<organism evidence="3 4">
    <name type="scientific">Embleya hyalina</name>
    <dbReference type="NCBI Taxonomy" id="516124"/>
    <lineage>
        <taxon>Bacteria</taxon>
        <taxon>Bacillati</taxon>
        <taxon>Actinomycetota</taxon>
        <taxon>Actinomycetes</taxon>
        <taxon>Kitasatosporales</taxon>
        <taxon>Streptomycetaceae</taxon>
        <taxon>Embleya</taxon>
    </lineage>
</organism>
<dbReference type="OrthoDB" id="4519759at2"/>
<keyword evidence="4" id="KW-1185">Reference proteome</keyword>
<dbReference type="AlphaFoldDB" id="A0A401YZD3"/>
<dbReference type="EMBL" id="BIFH01000035">
    <property type="protein sequence ID" value="GCD99865.1"/>
    <property type="molecule type" value="Genomic_DNA"/>
</dbReference>
<comment type="caution">
    <text evidence="3">The sequence shown here is derived from an EMBL/GenBank/DDBJ whole genome shotgun (WGS) entry which is preliminary data.</text>
</comment>
<gene>
    <name evidence="3" type="ORF">EHYA_07587</name>
</gene>
<dbReference type="Gene3D" id="2.40.30.200">
    <property type="match status" value="1"/>
</dbReference>